<feature type="compositionally biased region" description="Basic and acidic residues" evidence="13">
    <location>
        <begin position="885"/>
        <end position="901"/>
    </location>
</feature>
<evidence type="ECO:0000313" key="15">
    <source>
        <dbReference type="EMBL" id="KAK3027113.1"/>
    </source>
</evidence>
<dbReference type="FunFam" id="3.40.50.300:FF:000007">
    <property type="entry name" value="Pre-mRNA-splicing factor ATP-dependent RNA helicase"/>
    <property type="match status" value="1"/>
</dbReference>
<keyword evidence="3" id="KW-0747">Spliceosome</keyword>
<evidence type="ECO:0000259" key="14">
    <source>
        <dbReference type="PROSITE" id="PS51194"/>
    </source>
</evidence>
<keyword evidence="2" id="KW-0507">mRNA processing</keyword>
<dbReference type="GO" id="GO:0008380">
    <property type="term" value="P:RNA splicing"/>
    <property type="evidence" value="ECO:0007669"/>
    <property type="project" value="UniProtKB-KW"/>
</dbReference>
<comment type="similarity">
    <text evidence="11">Belongs to the DEAD box helicase family. DEAH subfamily. PRP2 sub-subfamily.</text>
</comment>
<reference evidence="15" key="1">
    <citation type="submission" date="2022-12" db="EMBL/GenBank/DDBJ databases">
        <title>Draft genome assemblies for two species of Escallonia (Escalloniales).</title>
        <authorList>
            <person name="Chanderbali A."/>
            <person name="Dervinis C."/>
            <person name="Anghel I."/>
            <person name="Soltis D."/>
            <person name="Soltis P."/>
            <person name="Zapata F."/>
        </authorList>
    </citation>
    <scope>NUCLEOTIDE SEQUENCE</scope>
    <source>
        <strain evidence="15">UCBG64.0493</strain>
        <tissue evidence="15">Leaf</tissue>
    </source>
</reference>
<dbReference type="Proteomes" id="UP001188597">
    <property type="component" value="Unassembled WGS sequence"/>
</dbReference>
<feature type="region of interest" description="Disordered" evidence="13">
    <location>
        <begin position="885"/>
        <end position="916"/>
    </location>
</feature>
<dbReference type="SMART" id="SM00847">
    <property type="entry name" value="HA2"/>
    <property type="match status" value="1"/>
</dbReference>
<feature type="domain" description="Helicase C-terminal" evidence="14">
    <location>
        <begin position="422"/>
        <end position="602"/>
    </location>
</feature>
<gene>
    <name evidence="15" type="ORF">RJ639_042407</name>
</gene>
<dbReference type="PANTHER" id="PTHR18934:SF91">
    <property type="entry name" value="PRE-MRNA-SPLICING FACTOR ATP-DEPENDENT RNA HELICASE PRP16"/>
    <property type="match status" value="1"/>
</dbReference>
<evidence type="ECO:0000256" key="7">
    <source>
        <dbReference type="ARBA" id="ARBA00022840"/>
    </source>
</evidence>
<keyword evidence="8" id="KW-0508">mRNA splicing</keyword>
<organism evidence="15 16">
    <name type="scientific">Escallonia herrerae</name>
    <dbReference type="NCBI Taxonomy" id="1293975"/>
    <lineage>
        <taxon>Eukaryota</taxon>
        <taxon>Viridiplantae</taxon>
        <taxon>Streptophyta</taxon>
        <taxon>Embryophyta</taxon>
        <taxon>Tracheophyta</taxon>
        <taxon>Spermatophyta</taxon>
        <taxon>Magnoliopsida</taxon>
        <taxon>eudicotyledons</taxon>
        <taxon>Gunneridae</taxon>
        <taxon>Pentapetalae</taxon>
        <taxon>asterids</taxon>
        <taxon>campanulids</taxon>
        <taxon>Escalloniales</taxon>
        <taxon>Escalloniaceae</taxon>
        <taxon>Escallonia</taxon>
    </lineage>
</organism>
<evidence type="ECO:0000256" key="5">
    <source>
        <dbReference type="ARBA" id="ARBA00022801"/>
    </source>
</evidence>
<keyword evidence="6" id="KW-0347">Helicase</keyword>
<evidence type="ECO:0000256" key="4">
    <source>
        <dbReference type="ARBA" id="ARBA00022741"/>
    </source>
</evidence>
<evidence type="ECO:0000256" key="1">
    <source>
        <dbReference type="ARBA" id="ARBA00012552"/>
    </source>
</evidence>
<feature type="compositionally biased region" description="Basic and acidic residues" evidence="13">
    <location>
        <begin position="80"/>
        <end position="95"/>
    </location>
</feature>
<keyword evidence="7" id="KW-0067">ATP-binding</keyword>
<evidence type="ECO:0000256" key="11">
    <source>
        <dbReference type="ARBA" id="ARBA00061257"/>
    </source>
</evidence>
<dbReference type="Gene3D" id="1.20.120.1080">
    <property type="match status" value="1"/>
</dbReference>
<accession>A0AA88WKZ9</accession>
<dbReference type="GO" id="GO:0005524">
    <property type="term" value="F:ATP binding"/>
    <property type="evidence" value="ECO:0007669"/>
    <property type="project" value="UniProtKB-KW"/>
</dbReference>
<keyword evidence="16" id="KW-1185">Reference proteome</keyword>
<evidence type="ECO:0000256" key="13">
    <source>
        <dbReference type="SAM" id="MobiDB-lite"/>
    </source>
</evidence>
<dbReference type="Pfam" id="PF00271">
    <property type="entry name" value="Helicase_C"/>
    <property type="match status" value="1"/>
</dbReference>
<dbReference type="PANTHER" id="PTHR18934">
    <property type="entry name" value="ATP-DEPENDENT RNA HELICASE"/>
    <property type="match status" value="1"/>
</dbReference>
<proteinExistence type="inferred from homology"/>
<dbReference type="FunFam" id="1.20.120.1080:FF:000001">
    <property type="entry name" value="Pre-mRNA-splicing factor ATP-dependent RNA helicase"/>
    <property type="match status" value="1"/>
</dbReference>
<evidence type="ECO:0000256" key="3">
    <source>
        <dbReference type="ARBA" id="ARBA00022728"/>
    </source>
</evidence>
<dbReference type="InterPro" id="IPR027417">
    <property type="entry name" value="P-loop_NTPase"/>
</dbReference>
<name>A0AA88WKZ9_9ASTE</name>
<comment type="caution">
    <text evidence="15">The sequence shown here is derived from an EMBL/GenBank/DDBJ whole genome shotgun (WGS) entry which is preliminary data.</text>
</comment>
<keyword evidence="4" id="KW-0547">Nucleotide-binding</keyword>
<keyword evidence="5" id="KW-0378">Hydrolase</keyword>
<dbReference type="SUPFAM" id="SSF52540">
    <property type="entry name" value="P-loop containing nucleoside triphosphate hydrolases"/>
    <property type="match status" value="1"/>
</dbReference>
<dbReference type="GO" id="GO:0005681">
    <property type="term" value="C:spliceosomal complex"/>
    <property type="evidence" value="ECO:0007669"/>
    <property type="project" value="UniProtKB-KW"/>
</dbReference>
<feature type="compositionally biased region" description="Low complexity" evidence="13">
    <location>
        <begin position="903"/>
        <end position="916"/>
    </location>
</feature>
<dbReference type="GO" id="GO:0006397">
    <property type="term" value="P:mRNA processing"/>
    <property type="evidence" value="ECO:0007669"/>
    <property type="project" value="UniProtKB-KW"/>
</dbReference>
<dbReference type="PROSITE" id="PS51194">
    <property type="entry name" value="HELICASE_CTER"/>
    <property type="match status" value="1"/>
</dbReference>
<dbReference type="Pfam" id="PF21010">
    <property type="entry name" value="HA2_C"/>
    <property type="match status" value="1"/>
</dbReference>
<feature type="compositionally biased region" description="Basic and acidic residues" evidence="13">
    <location>
        <begin position="111"/>
        <end position="120"/>
    </location>
</feature>
<feature type="region of interest" description="Disordered" evidence="13">
    <location>
        <begin position="64"/>
        <end position="131"/>
    </location>
</feature>
<dbReference type="GO" id="GO:0003723">
    <property type="term" value="F:RNA binding"/>
    <property type="evidence" value="ECO:0007669"/>
    <property type="project" value="TreeGrafter"/>
</dbReference>
<evidence type="ECO:0000313" key="16">
    <source>
        <dbReference type="Proteomes" id="UP001188597"/>
    </source>
</evidence>
<dbReference type="Pfam" id="PF07717">
    <property type="entry name" value="OB_NTP_bind"/>
    <property type="match status" value="1"/>
</dbReference>
<comment type="similarity">
    <text evidence="9">Belongs to the DEAD box helicase family. DEAH subfamily. PRP16 sub-subfamily.</text>
</comment>
<dbReference type="InterPro" id="IPR048333">
    <property type="entry name" value="HA2_WH"/>
</dbReference>
<dbReference type="SMART" id="SM00490">
    <property type="entry name" value="HELICc"/>
    <property type="match status" value="1"/>
</dbReference>
<dbReference type="InterPro" id="IPR011709">
    <property type="entry name" value="DEAD-box_helicase_OB_fold"/>
</dbReference>
<comment type="catalytic activity">
    <reaction evidence="10">
        <text>ATP + H2O = ADP + phosphate + H(+)</text>
        <dbReference type="Rhea" id="RHEA:13065"/>
        <dbReference type="ChEBI" id="CHEBI:15377"/>
        <dbReference type="ChEBI" id="CHEBI:15378"/>
        <dbReference type="ChEBI" id="CHEBI:30616"/>
        <dbReference type="ChEBI" id="CHEBI:43474"/>
        <dbReference type="ChEBI" id="CHEBI:456216"/>
        <dbReference type="EC" id="3.6.4.13"/>
    </reaction>
</comment>
<evidence type="ECO:0000256" key="6">
    <source>
        <dbReference type="ARBA" id="ARBA00022806"/>
    </source>
</evidence>
<evidence type="ECO:0000256" key="2">
    <source>
        <dbReference type="ARBA" id="ARBA00022664"/>
    </source>
</evidence>
<dbReference type="InterPro" id="IPR007502">
    <property type="entry name" value="Helicase-assoc_dom"/>
</dbReference>
<evidence type="ECO:0000256" key="9">
    <source>
        <dbReference type="ARBA" id="ARBA00038040"/>
    </source>
</evidence>
<evidence type="ECO:0000256" key="8">
    <source>
        <dbReference type="ARBA" id="ARBA00023187"/>
    </source>
</evidence>
<dbReference type="EC" id="3.6.4.13" evidence="1"/>
<protein>
    <recommendedName>
        <fullName evidence="1">RNA helicase</fullName>
        <ecNumber evidence="1">3.6.4.13</ecNumber>
    </recommendedName>
    <alternativeName>
        <fullName evidence="12">DEAH RNA helicase homolog PRP2</fullName>
    </alternativeName>
</protein>
<dbReference type="GO" id="GO:0016787">
    <property type="term" value="F:hydrolase activity"/>
    <property type="evidence" value="ECO:0007669"/>
    <property type="project" value="UniProtKB-KW"/>
</dbReference>
<dbReference type="AlphaFoldDB" id="A0AA88WKZ9"/>
<dbReference type="GO" id="GO:0003724">
    <property type="term" value="F:RNA helicase activity"/>
    <property type="evidence" value="ECO:0007669"/>
    <property type="project" value="UniProtKB-EC"/>
</dbReference>
<dbReference type="EMBL" id="JAVXUP010000474">
    <property type="protein sequence ID" value="KAK3027113.1"/>
    <property type="molecule type" value="Genomic_DNA"/>
</dbReference>
<evidence type="ECO:0000256" key="10">
    <source>
        <dbReference type="ARBA" id="ARBA00047984"/>
    </source>
</evidence>
<dbReference type="Pfam" id="PF04408">
    <property type="entry name" value="WHD_HA2"/>
    <property type="match status" value="1"/>
</dbReference>
<evidence type="ECO:0000256" key="12">
    <source>
        <dbReference type="ARBA" id="ARBA00077342"/>
    </source>
</evidence>
<sequence>MAVVSRARYTTEEHRWRWFRTCQGPDVLTNTERRGSKRERITSVASLVQEEEVSASYATNKVGSGVSRVGSNHTCRPYRKSREQKKNRTDREDWGRGGASVGYEKGYNADYGRKPSRYEGSRTPGKSVWDDGRCEREDTLRRTSRSNCNRLHQPSPYPWDSVAPFQALIRASGSSIRSSSSVYGGRSQRVPEDHKPEITESMQLGLEYSADLEWYDRAEDHITFSVDNLSFFYGGDSCFQEKEAELIRGQVRKDGTNLGLAQAEQLSDSAQWDDQQLLRSGAVRNTKLRTECDDEEERKVILDFHDIMPPFLDGRIVLTKQEEPIVPIKDPASDMAIRSRKGSNVVREFREKHNMNKSRQRFWELDLDKRRDFKLIVSSATLDAKKFADFFGGAEIFKIPGRTFPVQNLYREDPCEDYVEAAVKQAMKIHVSSGPGDILVFLTGQDEIEAARQALSERMEEFVSSTKQPISKMLILPLYSQLAADSQTKVFQKAEDGILKCIIATNVAETSLTIDGVFYVIDTGFCKMKVYNPRVGMDALQVFPVSRAAANQRSGRAGRTGPGTCYRLYTESAYRNELLPSPLPEIQRTNLCQVVLLLKSLQVENLLEFDFMDPPPEDNILNSLYQLWVLGALDNVGNLTELGWKLVEFPLDPPLAKMLLTGEMLGCTNEILTIVSMLSVPSVFFRPKDRAEESDAAREQFFEQESDHLTLLNVYERWEAEAKQYRGQWCNGNFLHGKWLLKAREVRSQLLDILETLKIPLSSCGRDRKIVRKAICSTYFQNAARFKGVGEYINCRNGMPCHLHQSSALYGSGCTAEFVVYHEVILTTKEYMQCATPVGPQWLAELGPMFFSVRDSNFSTLEHKIKQKVVKTAMDEEMENLRKIQAEAEKKSKQKEREKRHQAAAASLYARAEAKP</sequence>
<dbReference type="CDD" id="cd18791">
    <property type="entry name" value="SF2_C_RHA"/>
    <property type="match status" value="1"/>
</dbReference>
<dbReference type="Gene3D" id="3.40.50.300">
    <property type="entry name" value="P-loop containing nucleotide triphosphate hydrolases"/>
    <property type="match status" value="2"/>
</dbReference>
<dbReference type="InterPro" id="IPR001650">
    <property type="entry name" value="Helicase_C-like"/>
</dbReference>